<protein>
    <recommendedName>
        <fullName evidence="4">Synaptotagmin SMP domain-containing protein</fullName>
    </recommendedName>
</protein>
<evidence type="ECO:0000256" key="3">
    <source>
        <dbReference type="SAM" id="Phobius"/>
    </source>
</evidence>
<dbReference type="Pfam" id="PF17047">
    <property type="entry name" value="SMP_LBD"/>
    <property type="match status" value="1"/>
</dbReference>
<keyword evidence="6" id="KW-1185">Reference proteome</keyword>
<feature type="transmembrane region" description="Helical" evidence="3">
    <location>
        <begin position="36"/>
        <end position="62"/>
    </location>
</feature>
<keyword evidence="2 3" id="KW-1133">Transmembrane helix</keyword>
<dbReference type="InterPro" id="IPR051634">
    <property type="entry name" value="Extended_Synaptotagmin"/>
</dbReference>
<dbReference type="AlphaFoldDB" id="A0AAN8XE47"/>
<evidence type="ECO:0000259" key="4">
    <source>
        <dbReference type="Pfam" id="PF17047"/>
    </source>
</evidence>
<sequence>MEKNAFEAVVEKVDDVIANINNIVSWFDFSLFLKELVKVFCISFIIKHGFLNVVVLAIYLSVREIATSNSSQAKMSKEKIAMAVAYQFSFSFAIRFSTMFLLGVVPLPSLILLIFIRVCLHSTLDSQIHLEDKLLLENMDEETLTHLLQRLGTQVPEWLKSPEYERVEWLNKILTHRWPQIGAYLEDHIRYKILPEVNFLRDKSVMSGHIPPRVSSVKLKEVNEKIILLDVNILYDGDISATYEFKSGIELEMQQIKIDANLTLELKNFVGHFPFVKNVTVHMDTLPKVNIKFKKAGSIIESFRLALANSQVEMTPGMEISAEIRFQVIDSKCKRLKLAIA</sequence>
<dbReference type="EMBL" id="JAXCGZ010009633">
    <property type="protein sequence ID" value="KAK7076534.1"/>
    <property type="molecule type" value="Genomic_DNA"/>
</dbReference>
<dbReference type="Proteomes" id="UP001381693">
    <property type="component" value="Unassembled WGS sequence"/>
</dbReference>
<evidence type="ECO:0000313" key="6">
    <source>
        <dbReference type="Proteomes" id="UP001381693"/>
    </source>
</evidence>
<gene>
    <name evidence="5" type="ORF">SK128_001758</name>
</gene>
<dbReference type="PANTHER" id="PTHR45761">
    <property type="entry name" value="EXTENDED SYNAPTOTAGMIN-LIKE PROTEIN 2, ISOFORM C"/>
    <property type="match status" value="1"/>
</dbReference>
<keyword evidence="1 3" id="KW-0812">Transmembrane</keyword>
<evidence type="ECO:0000256" key="1">
    <source>
        <dbReference type="ARBA" id="ARBA00022692"/>
    </source>
</evidence>
<proteinExistence type="predicted"/>
<feature type="transmembrane region" description="Helical" evidence="3">
    <location>
        <begin position="83"/>
        <end position="116"/>
    </location>
</feature>
<dbReference type="InterPro" id="IPR039010">
    <property type="entry name" value="Synaptotagmin_SMP"/>
</dbReference>
<keyword evidence="3" id="KW-0472">Membrane</keyword>
<feature type="domain" description="Synaptotagmin SMP" evidence="4">
    <location>
        <begin position="165"/>
        <end position="295"/>
    </location>
</feature>
<dbReference type="PANTHER" id="PTHR45761:SF1">
    <property type="entry name" value="EXTENDED SYNAPTOTAGMIN-LIKE PROTEIN 2, ISOFORM C"/>
    <property type="match status" value="1"/>
</dbReference>
<name>A0AAN8XE47_HALRR</name>
<reference evidence="5 6" key="1">
    <citation type="submission" date="2023-11" db="EMBL/GenBank/DDBJ databases">
        <title>Halocaridina rubra genome assembly.</title>
        <authorList>
            <person name="Smith C."/>
        </authorList>
    </citation>
    <scope>NUCLEOTIDE SEQUENCE [LARGE SCALE GENOMIC DNA]</scope>
    <source>
        <strain evidence="5">EP-1</strain>
        <tissue evidence="5">Whole</tissue>
    </source>
</reference>
<evidence type="ECO:0000256" key="2">
    <source>
        <dbReference type="ARBA" id="ARBA00022989"/>
    </source>
</evidence>
<organism evidence="5 6">
    <name type="scientific">Halocaridina rubra</name>
    <name type="common">Hawaiian red shrimp</name>
    <dbReference type="NCBI Taxonomy" id="373956"/>
    <lineage>
        <taxon>Eukaryota</taxon>
        <taxon>Metazoa</taxon>
        <taxon>Ecdysozoa</taxon>
        <taxon>Arthropoda</taxon>
        <taxon>Crustacea</taxon>
        <taxon>Multicrustacea</taxon>
        <taxon>Malacostraca</taxon>
        <taxon>Eumalacostraca</taxon>
        <taxon>Eucarida</taxon>
        <taxon>Decapoda</taxon>
        <taxon>Pleocyemata</taxon>
        <taxon>Caridea</taxon>
        <taxon>Atyoidea</taxon>
        <taxon>Atyidae</taxon>
        <taxon>Halocaridina</taxon>
    </lineage>
</organism>
<accession>A0AAN8XE47</accession>
<comment type="caution">
    <text evidence="5">The sequence shown here is derived from an EMBL/GenBank/DDBJ whole genome shotgun (WGS) entry which is preliminary data.</text>
</comment>
<evidence type="ECO:0000313" key="5">
    <source>
        <dbReference type="EMBL" id="KAK7076534.1"/>
    </source>
</evidence>